<dbReference type="InterPro" id="IPR001433">
    <property type="entry name" value="OxRdtase_FAD/NAD-bd"/>
</dbReference>
<feature type="domain" description="Oxidoreductase FAD/NAD(P)-binding" evidence="1">
    <location>
        <begin position="103"/>
        <end position="198"/>
    </location>
</feature>
<dbReference type="PANTHER" id="PTHR43513">
    <property type="entry name" value="DIHYDROOROTATE DEHYDROGENASE B (NAD(+)), ELECTRON TRANSFER SUBUNIT"/>
    <property type="match status" value="1"/>
</dbReference>
<dbReference type="InterPro" id="IPR050353">
    <property type="entry name" value="PyrK_electron_transfer"/>
</dbReference>
<accession>A0A0W0RNE4</accession>
<dbReference type="SUPFAM" id="SSF52343">
    <property type="entry name" value="Ferredoxin reductase-like, C-terminal NADP-linked domain"/>
    <property type="match status" value="1"/>
</dbReference>
<protein>
    <submittedName>
        <fullName evidence="2">Dihydroorotate dehydrogenase electron transfer subunit</fullName>
    </submittedName>
</protein>
<dbReference type="RefSeq" id="WP_058460006.1">
    <property type="nucleotide sequence ID" value="NZ_CAAAIY010000039.1"/>
</dbReference>
<evidence type="ECO:0000313" key="2">
    <source>
        <dbReference type="EMBL" id="KTC72594.1"/>
    </source>
</evidence>
<gene>
    <name evidence="2" type="ORF">Lboz_2375</name>
</gene>
<dbReference type="CDD" id="cd00322">
    <property type="entry name" value="FNR_like"/>
    <property type="match status" value="1"/>
</dbReference>
<dbReference type="OrthoDB" id="9801223at2"/>
<dbReference type="EMBL" id="LNXU01000020">
    <property type="protein sequence ID" value="KTC72594.1"/>
    <property type="molecule type" value="Genomic_DNA"/>
</dbReference>
<dbReference type="Pfam" id="PF00175">
    <property type="entry name" value="NAD_binding_1"/>
    <property type="match status" value="1"/>
</dbReference>
<organism evidence="2 3">
    <name type="scientific">Legionella bozemanae</name>
    <name type="common">Fluoribacter bozemanae</name>
    <dbReference type="NCBI Taxonomy" id="447"/>
    <lineage>
        <taxon>Bacteria</taxon>
        <taxon>Pseudomonadati</taxon>
        <taxon>Pseudomonadota</taxon>
        <taxon>Gammaproteobacteria</taxon>
        <taxon>Legionellales</taxon>
        <taxon>Legionellaceae</taxon>
        <taxon>Legionella</taxon>
    </lineage>
</organism>
<proteinExistence type="predicted"/>
<dbReference type="PATRIC" id="fig|447.4.peg.2520"/>
<dbReference type="AlphaFoldDB" id="A0A0W0RNE4"/>
<evidence type="ECO:0000259" key="1">
    <source>
        <dbReference type="Pfam" id="PF00175"/>
    </source>
</evidence>
<dbReference type="PANTHER" id="PTHR43513:SF3">
    <property type="entry name" value="DIHYDROOROTATE DEHYDROGENASE B (NAD(+)), ELECTRON TRANSFER SUBUNIT-RELATED"/>
    <property type="match status" value="1"/>
</dbReference>
<name>A0A0W0RNE4_LEGBO</name>
<keyword evidence="3" id="KW-1185">Reference proteome</keyword>
<dbReference type="Gene3D" id="3.40.50.80">
    <property type="entry name" value="Nucleotide-binding domain of ferredoxin-NADP reductase (FNR) module"/>
    <property type="match status" value="1"/>
</dbReference>
<sequence length="255" mass="28431">MFTRHEAILKNKKVHGESQVYSLEIKDISPKDCGNGQYVVIHGDKKPIYLAIASSKNESYLKISQVLKSGAKNILSESQVDSHLEVDAPCGNEFKPAGEKVLLICAGSAESVMRNMYNNLTSEGKEVSVIYSAKRLEDLPFPKLIVRLNNNKQHYITLTEEKGTQFKSDRITEHLKTKDLDPETSVFVCGPVGFENDAVNMLLDKSHPAQNIHISHWGKILPVDSNSLVHRGFKIKENPPTEKANANELPQIKIA</sequence>
<dbReference type="GO" id="GO:0016491">
    <property type="term" value="F:oxidoreductase activity"/>
    <property type="evidence" value="ECO:0007669"/>
    <property type="project" value="InterPro"/>
</dbReference>
<dbReference type="InterPro" id="IPR039261">
    <property type="entry name" value="FNR_nucleotide-bd"/>
</dbReference>
<comment type="caution">
    <text evidence="2">The sequence shown here is derived from an EMBL/GenBank/DDBJ whole genome shotgun (WGS) entry which is preliminary data.</text>
</comment>
<reference evidence="2 3" key="1">
    <citation type="submission" date="2015-11" db="EMBL/GenBank/DDBJ databases">
        <title>Genomic analysis of 38 Legionella species identifies large and diverse effector repertoires.</title>
        <authorList>
            <person name="Burstein D."/>
            <person name="Amaro F."/>
            <person name="Zusman T."/>
            <person name="Lifshitz Z."/>
            <person name="Cohen O."/>
            <person name="Gilbert J.A."/>
            <person name="Pupko T."/>
            <person name="Shuman H.A."/>
            <person name="Segal G."/>
        </authorList>
    </citation>
    <scope>NUCLEOTIDE SEQUENCE [LARGE SCALE GENOMIC DNA]</scope>
    <source>
        <strain evidence="2 3">WIGA</strain>
    </source>
</reference>
<dbReference type="STRING" id="447.Lboz_2375"/>
<dbReference type="Proteomes" id="UP000054695">
    <property type="component" value="Unassembled WGS sequence"/>
</dbReference>
<evidence type="ECO:0000313" key="3">
    <source>
        <dbReference type="Proteomes" id="UP000054695"/>
    </source>
</evidence>